<reference evidence="3 4" key="1">
    <citation type="submission" date="2023-03" db="EMBL/GenBank/DDBJ databases">
        <title>Altererythrobacter sp. CAU 1644 isolated from sand.</title>
        <authorList>
            <person name="Kim W."/>
        </authorList>
    </citation>
    <scope>NUCLEOTIDE SEQUENCE [LARGE SCALE GENOMIC DNA]</scope>
    <source>
        <strain evidence="3 4">CAU 1644</strain>
    </source>
</reference>
<evidence type="ECO:0000259" key="2">
    <source>
        <dbReference type="Pfam" id="PF00884"/>
    </source>
</evidence>
<keyword evidence="1" id="KW-1133">Transmembrane helix</keyword>
<dbReference type="PANTHER" id="PTHR43751">
    <property type="entry name" value="SULFATASE"/>
    <property type="match status" value="1"/>
</dbReference>
<dbReference type="Proteomes" id="UP001215827">
    <property type="component" value="Chromosome"/>
</dbReference>
<feature type="transmembrane region" description="Helical" evidence="1">
    <location>
        <begin position="54"/>
        <end position="76"/>
    </location>
</feature>
<dbReference type="Pfam" id="PF00884">
    <property type="entry name" value="Sulfatase"/>
    <property type="match status" value="1"/>
</dbReference>
<feature type="transmembrane region" description="Helical" evidence="1">
    <location>
        <begin position="142"/>
        <end position="163"/>
    </location>
</feature>
<dbReference type="PANTHER" id="PTHR43751:SF3">
    <property type="entry name" value="SULFATASE N-TERMINAL DOMAIN-CONTAINING PROTEIN"/>
    <property type="match status" value="1"/>
</dbReference>
<evidence type="ECO:0000313" key="4">
    <source>
        <dbReference type="Proteomes" id="UP001215827"/>
    </source>
</evidence>
<accession>A0ABY8FYM2</accession>
<keyword evidence="4" id="KW-1185">Reference proteome</keyword>
<evidence type="ECO:0000256" key="1">
    <source>
        <dbReference type="SAM" id="Phobius"/>
    </source>
</evidence>
<feature type="domain" description="Sulfatase N-terminal" evidence="2">
    <location>
        <begin position="288"/>
        <end position="531"/>
    </location>
</feature>
<dbReference type="InterPro" id="IPR052701">
    <property type="entry name" value="GAG_Ulvan_Degrading_Sulfatases"/>
</dbReference>
<dbReference type="InterPro" id="IPR017850">
    <property type="entry name" value="Alkaline_phosphatase_core_sf"/>
</dbReference>
<feature type="transmembrane region" description="Helical" evidence="1">
    <location>
        <begin position="88"/>
        <end position="108"/>
    </location>
</feature>
<dbReference type="Gene3D" id="3.40.720.10">
    <property type="entry name" value="Alkaline Phosphatase, subunit A"/>
    <property type="match status" value="1"/>
</dbReference>
<dbReference type="EMBL" id="CP121106">
    <property type="protein sequence ID" value="WFL78481.1"/>
    <property type="molecule type" value="Genomic_DNA"/>
</dbReference>
<keyword evidence="1" id="KW-0812">Transmembrane</keyword>
<dbReference type="SUPFAM" id="SSF53649">
    <property type="entry name" value="Alkaline phosphatase-like"/>
    <property type="match status" value="1"/>
</dbReference>
<sequence>MLAGLFDRSLRPRLAVPLVVLAVSAAELLVADRKYGVFTGGFGQSQAVDTPSELAIFAIGYVLSQLAAALLAWVIAKWIARDSGSSVTVVHFAFLYGGLSLIALNVQYQLHSYFSDAVSFALLKQLGGGSATDALLFAKNEIALGLGAVAIVIALWWGLARLVRRIATAGDRAPAGPLRKRHVGLAWAAFLAALFIVPQFGGDATKGLGRMLVWQGASSALAATTDFDGDGYGLAGRSIDTHPFDGARHPLALDIPGNGVDEDGYGGDLELVPVPAPLPLTPVAGDQPHVVIVILESTRWDAIGKRIDRKPVAPNLEAVVAQGGAIVPSFSHIGFTTGSLKSIFAGAIEVAPGAPSLFRELKQSGYGISVFSGQPEDFGGISEAVGMRELADRFVDAEALKEQRAFSFAAQGSLLVDEAVVTGEFAKALGEKSQWAKPQFVYLNFQSPHFPYHHPGVPERFAHPPIERGEIGAENAERVRLTYWNAVAHADAALGQIVDQLKELGQWDNTILLVSGDHGEALFEEGFLGHGHMIDRLQYGTFLASNRPLDQVTAPIAISDYRRILHGLLGAKLPSARQFAPFMHVGTLDEPTAIGMTDQHHGIVSLRFDREEACFEASRSCTRYGALKGEKRSAVDALVARWGSERWAARQRLREGAAQ</sequence>
<protein>
    <submittedName>
        <fullName evidence="3">Sulfatase-like hydrolase/transferase</fullName>
    </submittedName>
</protein>
<gene>
    <name evidence="3" type="ORF">P7228_05290</name>
</gene>
<keyword evidence="1" id="KW-0472">Membrane</keyword>
<organism evidence="3 4">
    <name type="scientific">Altererythrobacter arenosus</name>
    <dbReference type="NCBI Taxonomy" id="3032592"/>
    <lineage>
        <taxon>Bacteria</taxon>
        <taxon>Pseudomonadati</taxon>
        <taxon>Pseudomonadota</taxon>
        <taxon>Alphaproteobacteria</taxon>
        <taxon>Sphingomonadales</taxon>
        <taxon>Erythrobacteraceae</taxon>
        <taxon>Altererythrobacter</taxon>
    </lineage>
</organism>
<proteinExistence type="predicted"/>
<dbReference type="InterPro" id="IPR000917">
    <property type="entry name" value="Sulfatase_N"/>
</dbReference>
<feature type="transmembrane region" description="Helical" evidence="1">
    <location>
        <begin position="183"/>
        <end position="201"/>
    </location>
</feature>
<name>A0ABY8FYM2_9SPHN</name>
<evidence type="ECO:0000313" key="3">
    <source>
        <dbReference type="EMBL" id="WFL78481.1"/>
    </source>
</evidence>
<dbReference type="RefSeq" id="WP_278017171.1">
    <property type="nucleotide sequence ID" value="NZ_CP121106.1"/>
</dbReference>